<reference evidence="2 3" key="1">
    <citation type="journal article" date="2020" name="Cell Host Microbe">
        <title>Functional and Genomic Variation between Human-Derived Isolates of Lachnospiraceae Reveals Inter- and Intra-Species Diversity.</title>
        <authorList>
            <person name="Sorbara M.T."/>
            <person name="Littmann E.R."/>
            <person name="Fontana E."/>
            <person name="Moody T.U."/>
            <person name="Kohout C.E."/>
            <person name="Gjonbalaj M."/>
            <person name="Eaton V."/>
            <person name="Seok R."/>
            <person name="Leiner I.M."/>
            <person name="Pamer E.G."/>
        </authorList>
    </citation>
    <scope>NUCLEOTIDE SEQUENCE [LARGE SCALE GENOMIC DNA]</scope>
    <source>
        <strain evidence="2 3">MSK.14.16</strain>
    </source>
</reference>
<dbReference type="Pfam" id="PF13154">
    <property type="entry name" value="DUF3991"/>
    <property type="match status" value="1"/>
</dbReference>
<dbReference type="Pfam" id="PF13155">
    <property type="entry name" value="Toprim_2"/>
    <property type="match status" value="1"/>
</dbReference>
<comment type="caution">
    <text evidence="2">The sequence shown here is derived from an EMBL/GenBank/DDBJ whole genome shotgun (WGS) entry which is preliminary data.</text>
</comment>
<dbReference type="InterPro" id="IPR034154">
    <property type="entry name" value="TOPRIM_DnaG/twinkle"/>
</dbReference>
<name>A0ABX2GTE2_9FIRM</name>
<dbReference type="RefSeq" id="WP_173748510.1">
    <property type="nucleotide sequence ID" value="NZ_JAAWUU010000001.1"/>
</dbReference>
<proteinExistence type="predicted"/>
<dbReference type="InterPro" id="IPR025054">
    <property type="entry name" value="DUF3991"/>
</dbReference>
<dbReference type="Proteomes" id="UP000821846">
    <property type="component" value="Unassembled WGS sequence"/>
</dbReference>
<dbReference type="Gene3D" id="3.40.1360.10">
    <property type="match status" value="1"/>
</dbReference>
<dbReference type="SUPFAM" id="SSF57783">
    <property type="entry name" value="Zinc beta-ribbon"/>
    <property type="match status" value="1"/>
</dbReference>
<protein>
    <submittedName>
        <fullName evidence="2">AAA family ATPase</fullName>
    </submittedName>
</protein>
<accession>A0ABX2GTE2</accession>
<dbReference type="InterPro" id="IPR027417">
    <property type="entry name" value="P-loop_NTPase"/>
</dbReference>
<dbReference type="InterPro" id="IPR036977">
    <property type="entry name" value="DNA_primase_Znf_CHC2"/>
</dbReference>
<organism evidence="2 3">
    <name type="scientific">Faecalicatena fissicatena</name>
    <dbReference type="NCBI Taxonomy" id="290055"/>
    <lineage>
        <taxon>Bacteria</taxon>
        <taxon>Bacillati</taxon>
        <taxon>Bacillota</taxon>
        <taxon>Clostridia</taxon>
        <taxon>Lachnospirales</taxon>
        <taxon>Lachnospiraceae</taxon>
        <taxon>Faecalicatena</taxon>
    </lineage>
</organism>
<keyword evidence="3" id="KW-1185">Reference proteome</keyword>
<dbReference type="SUPFAM" id="SSF56731">
    <property type="entry name" value="DNA primase core"/>
    <property type="match status" value="1"/>
</dbReference>
<sequence length="623" mass="69367">MNYTQAQIDRANAVSLEDFLRTQGETLIKSGREYRWKEHDSLTVRGNKWFRHSQSKGGYPIDFVMEFYGKSFPEAVQMLTGENGEGQTESTTAPPTAFHLPLHNRTADRAIQYLCESRGLNKTLVEAFLLSGDIYEDAKRHNVVFVGRDRSGTPRYAHVRGTADPFRQDIAGSDKSYPFRYEGNGNQLFVFEAPIDLLSFICLYPQDWQTRSYLALGGVSGKALDRFLSERKDTRKVFLCLDSDTAGSEACSRLAQDIPSEIAVIRLVPARKDWNDVLRQQGDIPSRKFIAETITLRELSTAQPVPMLRMADVELTSVDWLWFPYIPFGKLTIIQGNPGEGKTYFAMRLAAACTNRKPLPGMETLEPFNIIYQTAEDGLGDTVKPRLMEADADLERVLVIDDRDTPLTLADERIARAIRENNARLVIIDPVQAFLGADVDMNRANEVRPIFRSLGDIAQATGCAIVLIGHLNKAAGTQSTYRGLGSIDITAAVRSLLFIGKLKDSPTTRVLIHEKSSLAPPGQSLAFSLGDEKGFEWIGAYDITADELLAGTDTAKTESKTAQAQMLILELLADGKRMPSAELEKAVNERGISSRTMRTAKSRIGDRLMTEKDGTAWVCYLRD</sequence>
<dbReference type="CDD" id="cd01029">
    <property type="entry name" value="TOPRIM_primases"/>
    <property type="match status" value="1"/>
</dbReference>
<evidence type="ECO:0000313" key="3">
    <source>
        <dbReference type="Proteomes" id="UP000821846"/>
    </source>
</evidence>
<dbReference type="SUPFAM" id="SSF52540">
    <property type="entry name" value="P-loop containing nucleoside triphosphate hydrolases"/>
    <property type="match status" value="1"/>
</dbReference>
<gene>
    <name evidence="2" type="ORF">HFM93_00555</name>
</gene>
<feature type="domain" description="DUF3991" evidence="1">
    <location>
        <begin position="112"/>
        <end position="181"/>
    </location>
</feature>
<evidence type="ECO:0000259" key="1">
    <source>
        <dbReference type="Pfam" id="PF13154"/>
    </source>
</evidence>
<dbReference type="Pfam" id="PF13481">
    <property type="entry name" value="AAA_25"/>
    <property type="match status" value="1"/>
</dbReference>
<dbReference type="Gene3D" id="3.90.580.10">
    <property type="entry name" value="Zinc finger, CHC2-type domain"/>
    <property type="match status" value="1"/>
</dbReference>
<dbReference type="Gene3D" id="3.40.50.300">
    <property type="entry name" value="P-loop containing nucleotide triphosphate hydrolases"/>
    <property type="match status" value="1"/>
</dbReference>
<evidence type="ECO:0000313" key="2">
    <source>
        <dbReference type="EMBL" id="NSG28782.1"/>
    </source>
</evidence>
<dbReference type="EMBL" id="JAAWUZ010000001">
    <property type="protein sequence ID" value="NSG28782.1"/>
    <property type="molecule type" value="Genomic_DNA"/>
</dbReference>